<dbReference type="SUPFAM" id="SSF51735">
    <property type="entry name" value="NAD(P)-binding Rossmann-fold domains"/>
    <property type="match status" value="1"/>
</dbReference>
<name>A0ABV6G6E8_9GAMM</name>
<dbReference type="InterPro" id="IPR036721">
    <property type="entry name" value="RCK_C_sf"/>
</dbReference>
<keyword evidence="3" id="KW-0813">Transport</keyword>
<dbReference type="Gene3D" id="3.30.70.1450">
    <property type="entry name" value="Regulator of K+ conductance, C-terminal domain"/>
    <property type="match status" value="1"/>
</dbReference>
<organism evidence="3 4">
    <name type="scientific">Kushneria aurantia</name>
    <dbReference type="NCBI Taxonomy" id="504092"/>
    <lineage>
        <taxon>Bacteria</taxon>
        <taxon>Pseudomonadati</taxon>
        <taxon>Pseudomonadota</taxon>
        <taxon>Gammaproteobacteria</taxon>
        <taxon>Oceanospirillales</taxon>
        <taxon>Halomonadaceae</taxon>
        <taxon>Kushneria</taxon>
    </lineage>
</organism>
<feature type="domain" description="RCK C-terminal" evidence="2">
    <location>
        <begin position="134"/>
        <end position="220"/>
    </location>
</feature>
<dbReference type="InterPro" id="IPR003148">
    <property type="entry name" value="RCK_N"/>
</dbReference>
<dbReference type="PANTHER" id="PTHR43833">
    <property type="entry name" value="POTASSIUM CHANNEL PROTEIN 2-RELATED-RELATED"/>
    <property type="match status" value="1"/>
</dbReference>
<dbReference type="SUPFAM" id="SSF116726">
    <property type="entry name" value="TrkA C-terminal domain-like"/>
    <property type="match status" value="1"/>
</dbReference>
<keyword evidence="3" id="KW-0406">Ion transport</keyword>
<dbReference type="GO" id="GO:0034220">
    <property type="term" value="P:monoatomic ion transmembrane transport"/>
    <property type="evidence" value="ECO:0007669"/>
    <property type="project" value="UniProtKB-KW"/>
</dbReference>
<dbReference type="EMBL" id="JBHLVX010000055">
    <property type="protein sequence ID" value="MFC0269239.1"/>
    <property type="molecule type" value="Genomic_DNA"/>
</dbReference>
<gene>
    <name evidence="3" type="ORF">ACFFHW_14805</name>
</gene>
<dbReference type="Proteomes" id="UP001589814">
    <property type="component" value="Unassembled WGS sequence"/>
</dbReference>
<accession>A0ABV6G6E8</accession>
<reference evidence="3 4" key="1">
    <citation type="submission" date="2024-09" db="EMBL/GenBank/DDBJ databases">
        <authorList>
            <person name="Sun Q."/>
            <person name="Mori K."/>
        </authorList>
    </citation>
    <scope>NUCLEOTIDE SEQUENCE [LARGE SCALE GENOMIC DNA]</scope>
    <source>
        <strain evidence="3 4">CCM 7415</strain>
    </source>
</reference>
<feature type="domain" description="RCK N-terminal" evidence="1">
    <location>
        <begin position="2"/>
        <end position="117"/>
    </location>
</feature>
<dbReference type="Gene3D" id="3.40.50.720">
    <property type="entry name" value="NAD(P)-binding Rossmann-like Domain"/>
    <property type="match status" value="1"/>
</dbReference>
<dbReference type="PROSITE" id="PS51201">
    <property type="entry name" value="RCK_N"/>
    <property type="match status" value="1"/>
</dbReference>
<keyword evidence="4" id="KW-1185">Reference proteome</keyword>
<evidence type="ECO:0000313" key="3">
    <source>
        <dbReference type="EMBL" id="MFC0269239.1"/>
    </source>
</evidence>
<keyword evidence="3" id="KW-0407">Ion channel</keyword>
<dbReference type="Pfam" id="PF02254">
    <property type="entry name" value="TrkA_N"/>
    <property type="match status" value="1"/>
</dbReference>
<dbReference type="InterPro" id="IPR050721">
    <property type="entry name" value="Trk_Ktr_HKT_K-transport"/>
</dbReference>
<dbReference type="PROSITE" id="PS51202">
    <property type="entry name" value="RCK_C"/>
    <property type="match status" value="1"/>
</dbReference>
<proteinExistence type="predicted"/>
<dbReference type="InterPro" id="IPR006037">
    <property type="entry name" value="RCK_C"/>
</dbReference>
<dbReference type="RefSeq" id="WP_019951515.1">
    <property type="nucleotide sequence ID" value="NZ_JBHLVX010000055.1"/>
</dbReference>
<comment type="caution">
    <text evidence="3">The sequence shown here is derived from an EMBL/GenBank/DDBJ whole genome shotgun (WGS) entry which is preliminary data.</text>
</comment>
<evidence type="ECO:0000259" key="2">
    <source>
        <dbReference type="PROSITE" id="PS51202"/>
    </source>
</evidence>
<protein>
    <submittedName>
        <fullName evidence="3">Potassium channel family protein</fullName>
    </submittedName>
</protein>
<sequence>MSRQYAIIGLDYFGKTVALELMNQRHEVLGVDYDEGRVDALADQLTHTVIADARDERALQELDLQRFDAVLIDLGTIESSILCAMHLRNLEVRELWVRALSDDHYKLLNHFGVDRIVYPEHDHGVHVAQSLNHRSVVDMIELGDDQYVVEVEITAELVKIRGDEGGVRVGTHESARLVAIKRDEELDCSPDADTLMQPGDRAILIGHLDALKQFDAEQPA</sequence>
<evidence type="ECO:0000259" key="1">
    <source>
        <dbReference type="PROSITE" id="PS51201"/>
    </source>
</evidence>
<evidence type="ECO:0000313" key="4">
    <source>
        <dbReference type="Proteomes" id="UP001589814"/>
    </source>
</evidence>
<dbReference type="InterPro" id="IPR036291">
    <property type="entry name" value="NAD(P)-bd_dom_sf"/>
</dbReference>
<dbReference type="PANTHER" id="PTHR43833:SF7">
    <property type="entry name" value="KTR SYSTEM POTASSIUM UPTAKE PROTEIN C"/>
    <property type="match status" value="1"/>
</dbReference>